<name>A0A5C3FBK8_9BASI</name>
<reference evidence="2 3" key="1">
    <citation type="submission" date="2018-03" db="EMBL/GenBank/DDBJ databases">
        <authorList>
            <person name="Guldener U."/>
        </authorList>
    </citation>
    <scope>NUCLEOTIDE SEQUENCE [LARGE SCALE GENOMIC DNA]</scope>
    <source>
        <strain evidence="2 3">DAOM196992</strain>
    </source>
</reference>
<feature type="region of interest" description="Disordered" evidence="1">
    <location>
        <begin position="298"/>
        <end position="342"/>
    </location>
</feature>
<gene>
    <name evidence="2" type="ORF">PSFLO_07254</name>
</gene>
<organism evidence="2 3">
    <name type="scientific">Pseudozyma flocculosa</name>
    <dbReference type="NCBI Taxonomy" id="84751"/>
    <lineage>
        <taxon>Eukaryota</taxon>
        <taxon>Fungi</taxon>
        <taxon>Dikarya</taxon>
        <taxon>Basidiomycota</taxon>
        <taxon>Ustilaginomycotina</taxon>
        <taxon>Ustilaginomycetes</taxon>
        <taxon>Ustilaginales</taxon>
        <taxon>Ustilaginaceae</taxon>
        <taxon>Pseudozyma</taxon>
    </lineage>
</organism>
<evidence type="ECO:0000256" key="1">
    <source>
        <dbReference type="SAM" id="MobiDB-lite"/>
    </source>
</evidence>
<feature type="region of interest" description="Disordered" evidence="1">
    <location>
        <begin position="1"/>
        <end position="38"/>
    </location>
</feature>
<evidence type="ECO:0000313" key="2">
    <source>
        <dbReference type="EMBL" id="SPO41772.1"/>
    </source>
</evidence>
<keyword evidence="3" id="KW-1185">Reference proteome</keyword>
<evidence type="ECO:0000313" key="3">
    <source>
        <dbReference type="Proteomes" id="UP000323386"/>
    </source>
</evidence>
<protein>
    <submittedName>
        <fullName evidence="2">Uncharacterized protein</fullName>
    </submittedName>
</protein>
<dbReference type="AlphaFoldDB" id="A0A5C3FBK8"/>
<dbReference type="Proteomes" id="UP000323386">
    <property type="component" value="Unassembled WGS sequence"/>
</dbReference>
<accession>A0A5C3FBK8</accession>
<proteinExistence type="predicted"/>
<dbReference type="EMBL" id="OOIP01000031">
    <property type="protein sequence ID" value="SPO41772.1"/>
    <property type="molecule type" value="Genomic_DNA"/>
</dbReference>
<sequence length="404" mass="41915">MDERATRMHQGLSRRGRGTGSEGPKSKQQVKAAGGSRGLHGCGQLTACIRLLAAFPPHICSAPLLLFDCRRANSTLEASLALVASPAHTSTSAVASPHAVAAVQDDPPPPPPLVSSRPRVGTVQVPQRGAAALLAAVPALISSAQHLPRFPPISLPIDGVEDSRSVLQQKPLPGPRFDAGPKKRYTPTYTPCLAALRPIRCPVDRTSASLLGAAGGWVSMRIQICLSSVHGSKIIDRPHRRPPTTAVAPVTVSSSASAADSSAKRWGATAAAAAAAAANAVARSALYRTVSTLLSHDRTDTYRDIPSTTGPCSPRSTGIPPPRSGGRRKRSSHSTVGSDWIRSHGRSAAATWSEYGGDCGVVGAIAGDQNEAEAGDTPVPVKRHQTGLRCVTRDPAKADGALLP</sequence>